<dbReference type="InterPro" id="IPR042276">
    <property type="entry name" value="CapZ_alpha/beta_2"/>
</dbReference>
<evidence type="ECO:0000256" key="8">
    <source>
        <dbReference type="SAM" id="MobiDB-lite"/>
    </source>
</evidence>
<comment type="subcellular location">
    <subcellularLocation>
        <location evidence="1 7">Cytoplasm</location>
        <location evidence="1 7">Cytoskeleton</location>
    </subcellularLocation>
</comment>
<keyword evidence="6 7" id="KW-0206">Cytoskeleton</keyword>
<dbReference type="Proteomes" id="UP000673691">
    <property type="component" value="Unassembled WGS sequence"/>
</dbReference>
<evidence type="ECO:0000256" key="1">
    <source>
        <dbReference type="ARBA" id="ARBA00004245"/>
    </source>
</evidence>
<feature type="region of interest" description="Disordered" evidence="8">
    <location>
        <begin position="85"/>
        <end position="104"/>
    </location>
</feature>
<dbReference type="AlphaFoldDB" id="A0A8H7ZIS4"/>
<comment type="caution">
    <text evidence="9">The sequence shown here is derived from an EMBL/GenBank/DDBJ whole genome shotgun (WGS) entry which is preliminary data.</text>
</comment>
<dbReference type="InterPro" id="IPR001698">
    <property type="entry name" value="CAPZB"/>
</dbReference>
<keyword evidence="5 7" id="KW-0009">Actin-binding</keyword>
<dbReference type="InterPro" id="IPR037282">
    <property type="entry name" value="CapZ_alpha/beta"/>
</dbReference>
<keyword evidence="3 7" id="KW-0117">Actin capping</keyword>
<keyword evidence="10" id="KW-1185">Reference proteome</keyword>
<evidence type="ECO:0000313" key="10">
    <source>
        <dbReference type="Proteomes" id="UP000673691"/>
    </source>
</evidence>
<evidence type="ECO:0000256" key="6">
    <source>
        <dbReference type="ARBA" id="ARBA00023212"/>
    </source>
</evidence>
<keyword evidence="4 7" id="KW-0963">Cytoplasm</keyword>
<reference evidence="9 10" key="1">
    <citation type="journal article" name="Sci. Rep.">
        <title>Genome-scale phylogenetic analyses confirm Olpidium as the closest living zoosporic fungus to the non-flagellated, terrestrial fungi.</title>
        <authorList>
            <person name="Chang Y."/>
            <person name="Rochon D."/>
            <person name="Sekimoto S."/>
            <person name="Wang Y."/>
            <person name="Chovatia M."/>
            <person name="Sandor L."/>
            <person name="Salamov A."/>
            <person name="Grigoriev I.V."/>
            <person name="Stajich J.E."/>
            <person name="Spatafora J.W."/>
        </authorList>
    </citation>
    <scope>NUCLEOTIDE SEQUENCE [LARGE SCALE GENOMIC DNA]</scope>
    <source>
        <strain evidence="9">S191</strain>
    </source>
</reference>
<dbReference type="GO" id="GO:0003779">
    <property type="term" value="F:actin binding"/>
    <property type="evidence" value="ECO:0007669"/>
    <property type="project" value="UniProtKB-KW"/>
</dbReference>
<sequence>MRQSQNLSSRPFGADDFGGGRQFPEESAQTSRLAGAPLNVALARSRVIHGQFWLMSRDVSAIFASSRSAASQVALVKPVHAAPHRRDDAFAEAPQTRGSSERRVRHLPRAGCGCNGRFDDTGVPECSTSFYLSTLRPFRDSLTHRRSSRDCPRYFEGGVSSVYLWDQDDGFAGVVLIKKGGLRGREGTATGSETSLSAVAKTPSARTPSGTPLNGKRSCRQLEKREGRLGLHPRV</sequence>
<comment type="subunit">
    <text evidence="7">Heterodimer of an alpha and a beta subunit.</text>
</comment>
<evidence type="ECO:0000256" key="7">
    <source>
        <dbReference type="RuleBase" id="RU365078"/>
    </source>
</evidence>
<organism evidence="9 10">
    <name type="scientific">Olpidium bornovanus</name>
    <dbReference type="NCBI Taxonomy" id="278681"/>
    <lineage>
        <taxon>Eukaryota</taxon>
        <taxon>Fungi</taxon>
        <taxon>Fungi incertae sedis</taxon>
        <taxon>Olpidiomycota</taxon>
        <taxon>Olpidiomycotina</taxon>
        <taxon>Olpidiomycetes</taxon>
        <taxon>Olpidiales</taxon>
        <taxon>Olpidiaceae</taxon>
        <taxon>Olpidium</taxon>
    </lineage>
</organism>
<dbReference type="OrthoDB" id="9979678at2759"/>
<accession>A0A8H7ZIS4</accession>
<protein>
    <recommendedName>
        <fullName evidence="7">F-actin-capping protein subunit beta</fullName>
    </recommendedName>
</protein>
<dbReference type="GO" id="GO:0008290">
    <property type="term" value="C:F-actin capping protein complex"/>
    <property type="evidence" value="ECO:0007669"/>
    <property type="project" value="UniProtKB-UniRule"/>
</dbReference>
<evidence type="ECO:0000313" key="9">
    <source>
        <dbReference type="EMBL" id="KAG5455384.1"/>
    </source>
</evidence>
<name>A0A8H7ZIS4_9FUNG</name>
<gene>
    <name evidence="9" type="ORF">BJ554DRAFT_5216</name>
</gene>
<evidence type="ECO:0000256" key="5">
    <source>
        <dbReference type="ARBA" id="ARBA00023203"/>
    </source>
</evidence>
<feature type="region of interest" description="Disordered" evidence="8">
    <location>
        <begin position="1"/>
        <end position="30"/>
    </location>
</feature>
<comment type="function">
    <text evidence="7">F-actin-capping proteins bind in a Ca(2+)-independent manner to the fast growing ends of actin filaments (barbed end) thereby blocking the exchange of subunits at these ends. Unlike other capping proteins (such as gelsolin and severin), these proteins do not sever actin filaments.</text>
</comment>
<dbReference type="Gene3D" id="3.90.1150.210">
    <property type="entry name" value="F-actin capping protein, beta subunit"/>
    <property type="match status" value="1"/>
</dbReference>
<comment type="similarity">
    <text evidence="2 7">Belongs to the F-actin-capping protein beta subunit family.</text>
</comment>
<evidence type="ECO:0000256" key="3">
    <source>
        <dbReference type="ARBA" id="ARBA00022467"/>
    </source>
</evidence>
<evidence type="ECO:0000256" key="2">
    <source>
        <dbReference type="ARBA" id="ARBA00006039"/>
    </source>
</evidence>
<dbReference type="GO" id="GO:0051016">
    <property type="term" value="P:barbed-end actin filament capping"/>
    <property type="evidence" value="ECO:0007669"/>
    <property type="project" value="UniProtKB-UniRule"/>
</dbReference>
<proteinExistence type="inferred from homology"/>
<dbReference type="SUPFAM" id="SSF90096">
    <property type="entry name" value="Subunits of heterodimeric actin filament capping protein Capz"/>
    <property type="match status" value="1"/>
</dbReference>
<dbReference type="Pfam" id="PF01115">
    <property type="entry name" value="F_actin_cap_B"/>
    <property type="match status" value="1"/>
</dbReference>
<dbReference type="EMBL" id="JAEFCI010013463">
    <property type="protein sequence ID" value="KAG5455384.1"/>
    <property type="molecule type" value="Genomic_DNA"/>
</dbReference>
<feature type="region of interest" description="Disordered" evidence="8">
    <location>
        <begin position="183"/>
        <end position="217"/>
    </location>
</feature>
<evidence type="ECO:0000256" key="4">
    <source>
        <dbReference type="ARBA" id="ARBA00022490"/>
    </source>
</evidence>